<dbReference type="AlphaFoldDB" id="A0A1D2MXF3"/>
<evidence type="ECO:0000256" key="1">
    <source>
        <dbReference type="SAM" id="SignalP"/>
    </source>
</evidence>
<organism evidence="2 3">
    <name type="scientific">Orchesella cincta</name>
    <name type="common">Springtail</name>
    <name type="synonym">Podura cincta</name>
    <dbReference type="NCBI Taxonomy" id="48709"/>
    <lineage>
        <taxon>Eukaryota</taxon>
        <taxon>Metazoa</taxon>
        <taxon>Ecdysozoa</taxon>
        <taxon>Arthropoda</taxon>
        <taxon>Hexapoda</taxon>
        <taxon>Collembola</taxon>
        <taxon>Entomobryomorpha</taxon>
        <taxon>Entomobryoidea</taxon>
        <taxon>Orchesellidae</taxon>
        <taxon>Orchesellinae</taxon>
        <taxon>Orchesella</taxon>
    </lineage>
</organism>
<protein>
    <recommendedName>
        <fullName evidence="4">Secreted protein</fullName>
    </recommendedName>
</protein>
<sequence>MVSVHKLHILLMGMLVFRHGAEGQTSNNATNITILWVDLPQNLHSNRVAGNILRTECPQGQRYSNILKLCIASNTISDGNIFG</sequence>
<evidence type="ECO:0008006" key="4">
    <source>
        <dbReference type="Google" id="ProtNLM"/>
    </source>
</evidence>
<accession>A0A1D2MXF3</accession>
<dbReference type="EMBL" id="LJIJ01000417">
    <property type="protein sequence ID" value="ODM97717.1"/>
    <property type="molecule type" value="Genomic_DNA"/>
</dbReference>
<name>A0A1D2MXF3_ORCCI</name>
<feature type="chain" id="PRO_5008904697" description="Secreted protein" evidence="1">
    <location>
        <begin position="24"/>
        <end position="83"/>
    </location>
</feature>
<comment type="caution">
    <text evidence="2">The sequence shown here is derived from an EMBL/GenBank/DDBJ whole genome shotgun (WGS) entry which is preliminary data.</text>
</comment>
<proteinExistence type="predicted"/>
<dbReference type="Proteomes" id="UP000094527">
    <property type="component" value="Unassembled WGS sequence"/>
</dbReference>
<reference evidence="2 3" key="1">
    <citation type="journal article" date="2016" name="Genome Biol. Evol.">
        <title>Gene Family Evolution Reflects Adaptation to Soil Environmental Stressors in the Genome of the Collembolan Orchesella cincta.</title>
        <authorList>
            <person name="Faddeeva-Vakhrusheva A."/>
            <person name="Derks M.F."/>
            <person name="Anvar S.Y."/>
            <person name="Agamennone V."/>
            <person name="Suring W."/>
            <person name="Smit S."/>
            <person name="van Straalen N.M."/>
            <person name="Roelofs D."/>
        </authorList>
    </citation>
    <scope>NUCLEOTIDE SEQUENCE [LARGE SCALE GENOMIC DNA]</scope>
    <source>
        <tissue evidence="2">Mixed pool</tissue>
    </source>
</reference>
<keyword evidence="3" id="KW-1185">Reference proteome</keyword>
<keyword evidence="1" id="KW-0732">Signal</keyword>
<feature type="signal peptide" evidence="1">
    <location>
        <begin position="1"/>
        <end position="23"/>
    </location>
</feature>
<evidence type="ECO:0000313" key="2">
    <source>
        <dbReference type="EMBL" id="ODM97717.1"/>
    </source>
</evidence>
<feature type="non-terminal residue" evidence="2">
    <location>
        <position position="83"/>
    </location>
</feature>
<gene>
    <name evidence="2" type="ORF">Ocin01_08951</name>
</gene>
<evidence type="ECO:0000313" key="3">
    <source>
        <dbReference type="Proteomes" id="UP000094527"/>
    </source>
</evidence>